<evidence type="ECO:0000256" key="3">
    <source>
        <dbReference type="SAM" id="MobiDB-lite"/>
    </source>
</evidence>
<keyword evidence="8" id="KW-1185">Reference proteome</keyword>
<evidence type="ECO:0000259" key="6">
    <source>
        <dbReference type="PROSITE" id="PS50234"/>
    </source>
</evidence>
<keyword evidence="2" id="KW-1003">Cell membrane</keyword>
<gene>
    <name evidence="7" type="ORF">X943_001631</name>
</gene>
<dbReference type="Gene3D" id="3.40.50.410">
    <property type="entry name" value="von Willebrand factor, type A domain"/>
    <property type="match status" value="1"/>
</dbReference>
<dbReference type="GO" id="GO:0005886">
    <property type="term" value="C:plasma membrane"/>
    <property type="evidence" value="ECO:0007669"/>
    <property type="project" value="UniProtKB-SubCell"/>
</dbReference>
<comment type="caution">
    <text evidence="7">The sequence shown here is derived from an EMBL/GenBank/DDBJ whole genome shotgun (WGS) entry which is preliminary data.</text>
</comment>
<keyword evidence="5" id="KW-0732">Signal</keyword>
<reference evidence="7" key="2">
    <citation type="submission" date="2021-05" db="EMBL/GenBank/DDBJ databases">
        <authorList>
            <person name="Pain A."/>
        </authorList>
    </citation>
    <scope>NUCLEOTIDE SEQUENCE</scope>
    <source>
        <strain evidence="7">1802A</strain>
    </source>
</reference>
<dbReference type="EMBL" id="JAHBMH010000024">
    <property type="protein sequence ID" value="KAK1938481.1"/>
    <property type="molecule type" value="Genomic_DNA"/>
</dbReference>
<comment type="subcellular location">
    <subcellularLocation>
        <location evidence="1">Cell membrane</location>
    </subcellularLocation>
</comment>
<proteinExistence type="predicted"/>
<dbReference type="AlphaFoldDB" id="A0AAD9LJE1"/>
<dbReference type="PROSITE" id="PS50234">
    <property type="entry name" value="VWFA"/>
    <property type="match status" value="1"/>
</dbReference>
<feature type="domain" description="VWFA" evidence="6">
    <location>
        <begin position="123"/>
        <end position="322"/>
    </location>
</feature>
<feature type="region of interest" description="Disordered" evidence="3">
    <location>
        <begin position="443"/>
        <end position="561"/>
    </location>
</feature>
<keyword evidence="4" id="KW-0812">Transmembrane</keyword>
<dbReference type="InterPro" id="IPR036465">
    <property type="entry name" value="vWFA_dom_sf"/>
</dbReference>
<evidence type="ECO:0000256" key="2">
    <source>
        <dbReference type="ARBA" id="ARBA00022475"/>
    </source>
</evidence>
<feature type="compositionally biased region" description="Basic and acidic residues" evidence="3">
    <location>
        <begin position="490"/>
        <end position="499"/>
    </location>
</feature>
<dbReference type="Proteomes" id="UP001195914">
    <property type="component" value="Unassembled WGS sequence"/>
</dbReference>
<evidence type="ECO:0000256" key="4">
    <source>
        <dbReference type="SAM" id="Phobius"/>
    </source>
</evidence>
<accession>A0AAD9LJE1</accession>
<dbReference type="PROSITE" id="PS50092">
    <property type="entry name" value="TSP1"/>
    <property type="match status" value="1"/>
</dbReference>
<name>A0AAD9LJE1_BABDI</name>
<organism evidence="7 8">
    <name type="scientific">Babesia divergens</name>
    <dbReference type="NCBI Taxonomy" id="32595"/>
    <lineage>
        <taxon>Eukaryota</taxon>
        <taxon>Sar</taxon>
        <taxon>Alveolata</taxon>
        <taxon>Apicomplexa</taxon>
        <taxon>Aconoidasida</taxon>
        <taxon>Piroplasmida</taxon>
        <taxon>Babesiidae</taxon>
        <taxon>Babesia</taxon>
    </lineage>
</organism>
<keyword evidence="4" id="KW-0472">Membrane</keyword>
<dbReference type="InterPro" id="IPR002035">
    <property type="entry name" value="VWF_A"/>
</dbReference>
<feature type="signal peptide" evidence="5">
    <location>
        <begin position="1"/>
        <end position="23"/>
    </location>
</feature>
<evidence type="ECO:0000256" key="5">
    <source>
        <dbReference type="SAM" id="SignalP"/>
    </source>
</evidence>
<evidence type="ECO:0000256" key="1">
    <source>
        <dbReference type="ARBA" id="ARBA00004236"/>
    </source>
</evidence>
<dbReference type="InterPro" id="IPR000884">
    <property type="entry name" value="TSP1_rpt"/>
</dbReference>
<dbReference type="Gene3D" id="2.20.100.10">
    <property type="entry name" value="Thrombospondin type-1 (TSP1) repeat"/>
    <property type="match status" value="1"/>
</dbReference>
<feature type="chain" id="PRO_5042182798" evidence="5">
    <location>
        <begin position="24"/>
        <end position="641"/>
    </location>
</feature>
<sequence length="641" mass="71356">MAIIKGITVSVVFAILFATYTHGEDDVDQSDMLYTGLGPEDDEDYRRESAWYKPSVQEPEITDFKRLSSADLHSRRRSMDHARGDIDLFIPTLYGNEKGLDLMLKHAKRANNFIGTCISTGKDYVIAVEDTSSIDKGYWENELHAFVKLFVYALSATRGTNTLSLIKYSSSPEKVLDRSLMNRNDARKLGLVIDQMFAKKSSVPYALPGRALKFMREHVYPNVNHYISTSDTREVSVDQTAGKDTVVIIINSGSVHDSTLALDEAFYARRNGVTFFSLEIGEKSAAFWKQLTGCRRGYKCLYYTPVFRRELFERVGLFLRNVCQPDGRDAVCLEEWSEYTACSQPCGVGIMTSTLKGFKTLISHTAGRSGVTGRTCESQLETIRTKQKLCNLHRCDRPAPRSREEKDLRSVENVSRREPVSPAVIEDGNGTVIDSVLDEVLPVPDMKGPAQETAAGAPLSDMNENMTPSNDGAPGVDIADPTVSEPYDTAETRSPRDSEAESVDVDGDYMNSEFPERRGNHIPDMPNVQPESDPLIDRPGSMEREYGHSRGGSRRSRNVDTEESANQYPFYIKHMGLIMMYTAAFAVVCIIGGGCYTAFSKRRDRVSLVVEESAFLNDTIGGHDESAESYRVAGANDGMWA</sequence>
<dbReference type="CDD" id="cd00198">
    <property type="entry name" value="vWFA"/>
    <property type="match status" value="1"/>
</dbReference>
<keyword evidence="4" id="KW-1133">Transmembrane helix</keyword>
<dbReference type="InterPro" id="IPR036383">
    <property type="entry name" value="TSP1_rpt_sf"/>
</dbReference>
<reference evidence="7" key="1">
    <citation type="journal article" date="2014" name="Nucleic Acids Res.">
        <title>The evolutionary dynamics of variant antigen genes in Babesia reveal a history of genomic innovation underlying host-parasite interaction.</title>
        <authorList>
            <person name="Jackson A.P."/>
            <person name="Otto T.D."/>
            <person name="Darby A."/>
            <person name="Ramaprasad A."/>
            <person name="Xia D."/>
            <person name="Echaide I.E."/>
            <person name="Farber M."/>
            <person name="Gahlot S."/>
            <person name="Gamble J."/>
            <person name="Gupta D."/>
            <person name="Gupta Y."/>
            <person name="Jackson L."/>
            <person name="Malandrin L."/>
            <person name="Malas T.B."/>
            <person name="Moussa E."/>
            <person name="Nair M."/>
            <person name="Reid A.J."/>
            <person name="Sanders M."/>
            <person name="Sharma J."/>
            <person name="Tracey A."/>
            <person name="Quail M.A."/>
            <person name="Weir W."/>
            <person name="Wastling J.M."/>
            <person name="Hall N."/>
            <person name="Willadsen P."/>
            <person name="Lingelbach K."/>
            <person name="Shiels B."/>
            <person name="Tait A."/>
            <person name="Berriman M."/>
            <person name="Allred D.R."/>
            <person name="Pain A."/>
        </authorList>
    </citation>
    <scope>NUCLEOTIDE SEQUENCE</scope>
    <source>
        <strain evidence="7">1802A</strain>
    </source>
</reference>
<feature type="transmembrane region" description="Helical" evidence="4">
    <location>
        <begin position="578"/>
        <end position="599"/>
    </location>
</feature>
<evidence type="ECO:0000313" key="8">
    <source>
        <dbReference type="Proteomes" id="UP001195914"/>
    </source>
</evidence>
<protein>
    <submittedName>
        <fullName evidence="7">P18 protein</fullName>
    </submittedName>
</protein>
<dbReference type="SUPFAM" id="SSF53300">
    <property type="entry name" value="vWA-like"/>
    <property type="match status" value="1"/>
</dbReference>
<evidence type="ECO:0000313" key="7">
    <source>
        <dbReference type="EMBL" id="KAK1938481.1"/>
    </source>
</evidence>